<dbReference type="CDD" id="cd00250">
    <property type="entry name" value="CAS_like"/>
    <property type="match status" value="1"/>
</dbReference>
<dbReference type="GO" id="GO:0045329">
    <property type="term" value="P:carnitine biosynthetic process"/>
    <property type="evidence" value="ECO:0007669"/>
    <property type="project" value="TreeGrafter"/>
</dbReference>
<comment type="similarity">
    <text evidence="3">Belongs to the gamma-BBH/TMLD family.</text>
</comment>
<evidence type="ECO:0000259" key="8">
    <source>
        <dbReference type="Pfam" id="PF02668"/>
    </source>
</evidence>
<dbReference type="PANTHER" id="PTHR10696">
    <property type="entry name" value="GAMMA-BUTYROBETAINE HYDROXYLASE-RELATED"/>
    <property type="match status" value="1"/>
</dbReference>
<protein>
    <submittedName>
        <fullName evidence="10">Gamma-butyrobetaine,2-oxoglutarate dioxygenase</fullName>
    </submittedName>
</protein>
<dbReference type="Gene3D" id="3.30.2020.30">
    <property type="match status" value="1"/>
</dbReference>
<dbReference type="InterPro" id="IPR050411">
    <property type="entry name" value="AlphaKG_dependent_hydroxylases"/>
</dbReference>
<dbReference type="InterPro" id="IPR010376">
    <property type="entry name" value="GBBH-like_N"/>
</dbReference>
<proteinExistence type="inferred from homology"/>
<dbReference type="EMBL" id="QFZK01000006">
    <property type="protein sequence ID" value="RFO96644.1"/>
    <property type="molecule type" value="Genomic_DNA"/>
</dbReference>
<organism evidence="10 11">
    <name type="scientific">Rhodoferax lacus</name>
    <dbReference type="NCBI Taxonomy" id="2184758"/>
    <lineage>
        <taxon>Bacteria</taxon>
        <taxon>Pseudomonadati</taxon>
        <taxon>Pseudomonadota</taxon>
        <taxon>Betaproteobacteria</taxon>
        <taxon>Burkholderiales</taxon>
        <taxon>Comamonadaceae</taxon>
        <taxon>Rhodoferax</taxon>
    </lineage>
</organism>
<evidence type="ECO:0000256" key="2">
    <source>
        <dbReference type="ARBA" id="ARBA00001961"/>
    </source>
</evidence>
<dbReference type="InterPro" id="IPR038492">
    <property type="entry name" value="GBBH-like_N_sf"/>
</dbReference>
<name>A0A3E1RBA3_9BURK</name>
<dbReference type="AlphaFoldDB" id="A0A3E1RBA3"/>
<evidence type="ECO:0000313" key="10">
    <source>
        <dbReference type="EMBL" id="RFO96644.1"/>
    </source>
</evidence>
<dbReference type="RefSeq" id="WP_117177292.1">
    <property type="nucleotide sequence ID" value="NZ_QFZK01000006.1"/>
</dbReference>
<gene>
    <name evidence="10" type="ORF">DIC66_11500</name>
</gene>
<comment type="caution">
    <text evidence="10">The sequence shown here is derived from an EMBL/GenBank/DDBJ whole genome shotgun (WGS) entry which is preliminary data.</text>
</comment>
<evidence type="ECO:0000256" key="7">
    <source>
        <dbReference type="ARBA" id="ARBA00023004"/>
    </source>
</evidence>
<evidence type="ECO:0000256" key="6">
    <source>
        <dbReference type="ARBA" id="ARBA00023002"/>
    </source>
</evidence>
<keyword evidence="7" id="KW-0408">Iron</keyword>
<keyword evidence="4" id="KW-0479">Metal-binding</keyword>
<comment type="cofactor">
    <cofactor evidence="1">
        <name>Fe(2+)</name>
        <dbReference type="ChEBI" id="CHEBI:29033"/>
    </cofactor>
</comment>
<reference evidence="10 11" key="1">
    <citation type="submission" date="2018-05" db="EMBL/GenBank/DDBJ databases">
        <title>Rhodoferax soyangensis sp.nov., isolated from an oligotrophic freshwater lake.</title>
        <authorList>
            <person name="Park M."/>
        </authorList>
    </citation>
    <scope>NUCLEOTIDE SEQUENCE [LARGE SCALE GENOMIC DNA]</scope>
    <source>
        <strain evidence="10 11">IMCC26218</strain>
    </source>
</reference>
<dbReference type="GO" id="GO:0016706">
    <property type="term" value="F:2-oxoglutarate-dependent dioxygenase activity"/>
    <property type="evidence" value="ECO:0007669"/>
    <property type="project" value="UniProtKB-ARBA"/>
</dbReference>
<sequence>MMNTAPANLHQPSLMADLAPAPAAHGVSQVAHDGQALQLHWDDGRVSRFEALWLRDNCACPSCRHPQAMERLYMFIDHAQPRITHVAKSMPDVLEVHFSQGSEHHVSRFGTAWLRQHCYSSAAHSEVQATRTLWDAGLNDSVPTLDFGAYMETEEGLRAWIAAIRSHGIVLLQGVPQEPGKLLDVARRVGPVRHTNFGDHYDVISMPNPNAVAYTALGLELHHDLVNWRFPPDVQMLSCLKSSVTGGESLFADGFRVAEDLRAQNPEAFALLSQQLVEFRFHDANCDVRSSAPMLALDQSGQLTRMRFNNWLRSSLKVSEELVAPMYEAIAALWALLRDTRYHLNLKLHPGELIAYDNNRILHGRKSFDPNSGERHLQGCYMNMEDLDSAMRMSERRTSLSRG</sequence>
<keyword evidence="5 10" id="KW-0223">Dioxygenase</keyword>
<dbReference type="FunFam" id="3.60.130.10:FF:000001">
    <property type="entry name" value="Trimethyllysine dioxygenase, mitochondrial"/>
    <property type="match status" value="1"/>
</dbReference>
<dbReference type="InterPro" id="IPR003819">
    <property type="entry name" value="TauD/TfdA-like"/>
</dbReference>
<evidence type="ECO:0000256" key="3">
    <source>
        <dbReference type="ARBA" id="ARBA00008654"/>
    </source>
</evidence>
<keyword evidence="6" id="KW-0560">Oxidoreductase</keyword>
<dbReference type="OrthoDB" id="979809at2"/>
<dbReference type="FunFam" id="3.30.2020.30:FF:000002">
    <property type="entry name" value="Putative gamma-butyrobetaine dioxygenase"/>
    <property type="match status" value="1"/>
</dbReference>
<dbReference type="PANTHER" id="PTHR10696:SF25">
    <property type="entry name" value="OXIDOREDUCTASE AIM17-RELATED"/>
    <property type="match status" value="1"/>
</dbReference>
<dbReference type="Pfam" id="PF02668">
    <property type="entry name" value="TauD"/>
    <property type="match status" value="1"/>
</dbReference>
<dbReference type="SUPFAM" id="SSF51197">
    <property type="entry name" value="Clavaminate synthase-like"/>
    <property type="match status" value="1"/>
</dbReference>
<evidence type="ECO:0000256" key="5">
    <source>
        <dbReference type="ARBA" id="ARBA00022964"/>
    </source>
</evidence>
<dbReference type="Proteomes" id="UP000260665">
    <property type="component" value="Unassembled WGS sequence"/>
</dbReference>
<dbReference type="Gene3D" id="3.60.130.10">
    <property type="entry name" value="Clavaminate synthase-like"/>
    <property type="match status" value="1"/>
</dbReference>
<comment type="cofactor">
    <cofactor evidence="2">
        <name>L-ascorbate</name>
        <dbReference type="ChEBI" id="CHEBI:38290"/>
    </cofactor>
</comment>
<dbReference type="InterPro" id="IPR042098">
    <property type="entry name" value="TauD-like_sf"/>
</dbReference>
<evidence type="ECO:0000256" key="1">
    <source>
        <dbReference type="ARBA" id="ARBA00001954"/>
    </source>
</evidence>
<feature type="domain" description="Gamma-butyrobetaine hydroxylase-like N-terminal" evidence="9">
    <location>
        <begin position="31"/>
        <end position="104"/>
    </location>
</feature>
<evidence type="ECO:0000259" key="9">
    <source>
        <dbReference type="Pfam" id="PF06155"/>
    </source>
</evidence>
<keyword evidence="11" id="KW-1185">Reference proteome</keyword>
<evidence type="ECO:0000313" key="11">
    <source>
        <dbReference type="Proteomes" id="UP000260665"/>
    </source>
</evidence>
<dbReference type="Pfam" id="PF06155">
    <property type="entry name" value="GBBH-like_N"/>
    <property type="match status" value="1"/>
</dbReference>
<dbReference type="GO" id="GO:0046872">
    <property type="term" value="F:metal ion binding"/>
    <property type="evidence" value="ECO:0007669"/>
    <property type="project" value="UniProtKB-KW"/>
</dbReference>
<evidence type="ECO:0000256" key="4">
    <source>
        <dbReference type="ARBA" id="ARBA00022723"/>
    </source>
</evidence>
<accession>A0A3E1RBA3</accession>
<feature type="domain" description="TauD/TfdA-like" evidence="8">
    <location>
        <begin position="144"/>
        <end position="381"/>
    </location>
</feature>